<dbReference type="GO" id="GO:0016831">
    <property type="term" value="F:carboxy-lyase activity"/>
    <property type="evidence" value="ECO:0007669"/>
    <property type="project" value="UniProtKB-KW"/>
</dbReference>
<dbReference type="GO" id="GO:0005737">
    <property type="term" value="C:cytoplasm"/>
    <property type="evidence" value="ECO:0007669"/>
    <property type="project" value="TreeGrafter"/>
</dbReference>
<dbReference type="GO" id="GO:0051287">
    <property type="term" value="F:NAD binding"/>
    <property type="evidence" value="ECO:0007669"/>
    <property type="project" value="InterPro"/>
</dbReference>
<evidence type="ECO:0000256" key="6">
    <source>
        <dbReference type="PIRSR" id="PIRSR602129-50"/>
    </source>
</evidence>
<dbReference type="InterPro" id="IPR036291">
    <property type="entry name" value="NAD(P)-bd_dom_sf"/>
</dbReference>
<dbReference type="EMBL" id="SPOF01000008">
    <property type="protein sequence ID" value="TIB15057.1"/>
    <property type="molecule type" value="Genomic_DNA"/>
</dbReference>
<dbReference type="PANTHER" id="PTHR11999">
    <property type="entry name" value="GROUP II PYRIDOXAL-5-PHOSPHATE DECARBOXYLASE"/>
    <property type="match status" value="1"/>
</dbReference>
<gene>
    <name evidence="9" type="ORF">E3P90_01021</name>
</gene>
<feature type="domain" description="Cytochrome b5 heme-binding" evidence="8">
    <location>
        <begin position="430"/>
        <end position="517"/>
    </location>
</feature>
<proteinExistence type="predicted"/>
<evidence type="ECO:0000256" key="2">
    <source>
        <dbReference type="ARBA" id="ARBA00022793"/>
    </source>
</evidence>
<dbReference type="CDD" id="cd05301">
    <property type="entry name" value="GDH"/>
    <property type="match status" value="1"/>
</dbReference>
<dbReference type="SUPFAM" id="SSF51735">
    <property type="entry name" value="NAD(P)-binding Rossmann-fold domains"/>
    <property type="match status" value="1"/>
</dbReference>
<evidence type="ECO:0000256" key="1">
    <source>
        <dbReference type="ARBA" id="ARBA00001933"/>
    </source>
</evidence>
<comment type="caution">
    <text evidence="9">The sequence shown here is derived from an EMBL/GenBank/DDBJ whole genome shotgun (WGS) entry which is preliminary data.</text>
</comment>
<dbReference type="InterPro" id="IPR029753">
    <property type="entry name" value="D-isomer_DH_CS"/>
</dbReference>
<dbReference type="SUPFAM" id="SSF52283">
    <property type="entry name" value="Formate/glycerate dehydrogenase catalytic domain-like"/>
    <property type="match status" value="1"/>
</dbReference>
<dbReference type="InterPro" id="IPR015424">
    <property type="entry name" value="PyrdxlP-dep_Trfase"/>
</dbReference>
<dbReference type="GO" id="GO:0019752">
    <property type="term" value="P:carboxylic acid metabolic process"/>
    <property type="evidence" value="ECO:0007669"/>
    <property type="project" value="InterPro"/>
</dbReference>
<dbReference type="InterPro" id="IPR036400">
    <property type="entry name" value="Cyt_B5-like_heme/steroid_sf"/>
</dbReference>
<dbReference type="GO" id="GO:0030170">
    <property type="term" value="F:pyridoxal phosphate binding"/>
    <property type="evidence" value="ECO:0007669"/>
    <property type="project" value="InterPro"/>
</dbReference>
<dbReference type="InterPro" id="IPR015421">
    <property type="entry name" value="PyrdxlP-dep_Trfase_major"/>
</dbReference>
<evidence type="ECO:0000259" key="8">
    <source>
        <dbReference type="SMART" id="SM01117"/>
    </source>
</evidence>
<dbReference type="Gene3D" id="1.20.1340.10">
    <property type="entry name" value="dopa decarboxylase, N-terminal domain"/>
    <property type="match status" value="1"/>
</dbReference>
<dbReference type="Proteomes" id="UP000306954">
    <property type="component" value="Unassembled WGS sequence"/>
</dbReference>
<feature type="region of interest" description="Disordered" evidence="7">
    <location>
        <begin position="402"/>
        <end position="438"/>
    </location>
</feature>
<feature type="modified residue" description="N6-(pyridoxal phosphate)lysine" evidence="6">
    <location>
        <position position="303"/>
    </location>
</feature>
<dbReference type="Pfam" id="PF02826">
    <property type="entry name" value="2-Hacid_dh_C"/>
    <property type="match status" value="1"/>
</dbReference>
<dbReference type="PANTHER" id="PTHR11999:SF70">
    <property type="entry name" value="MIP05841P"/>
    <property type="match status" value="1"/>
</dbReference>
<dbReference type="InterPro" id="IPR002129">
    <property type="entry name" value="PyrdxlP-dep_de-COase"/>
</dbReference>
<dbReference type="InterPro" id="IPR006139">
    <property type="entry name" value="D-isomer_2_OHA_DH_cat_dom"/>
</dbReference>
<comment type="cofactor">
    <cofactor evidence="1 6">
        <name>pyridoxal 5'-phosphate</name>
        <dbReference type="ChEBI" id="CHEBI:597326"/>
    </cofactor>
</comment>
<evidence type="ECO:0000313" key="9">
    <source>
        <dbReference type="EMBL" id="TIB15057.1"/>
    </source>
</evidence>
<dbReference type="InterPro" id="IPR001199">
    <property type="entry name" value="Cyt_B5-like_heme/steroid-bd"/>
</dbReference>
<sequence>MDLEEFKRNGYETVDRIYNYYKSLRDDPSSIAVQSDVKPGYLRGAIADAPPNRGTSFGEIQDEFRDVVLPGLNHWQHPSAFHYFPANTSFESMLSEMLISSINNPGFSWDSNPCSELELQVMDWLANLFGLQDTFHHFRRGAGGGVVQASSSESILVAVTAAREKYLHENETRDQSRLVVYASTQTHSSASKAARVLNLRIRLLEVSAETELALTGEAVARAVAEDRQNGLVPFIVVATVGTTSTGAVDSVDSVGSVARQNRLWMHIDAAWAGTHLAVPEVRDELMLAAINQYADSINIGMHKMGLVSMSTVAFFVRDLRSITDALTITPEYLRNKATDSGQVLDFKDCIIGLGRHFSSPKIYFMLKSYGVEGFREHIRRSIELGERFRQLLKSDGRFELVCKPQPSEDDNKSPMQAPAAQLDPPKDTPISAAELSMHDGSNDKPIYVAIKGTVFDVTKKADMYGSGKSYNIFAGKDGSRGLGMSSLNPEDAVADYSTLTEKESSVLDGTLNIPKIVLTRPLMPEIMAKFQSRPVNLTCWETDTPAPREWLLDNVSGADALLVMLSDKVDKELLDKAGTNLKAISTMSVGVDHCDLAQLKERNVRLSNTPDLLTSATAEIGALLYLAAARRASESIAFIQRNQWPQVGWGPLLMAGQLSENKTLGFLGFGRIAQATMHRLVPFGIKKVIYTDSGRTDRSARDAELSKTYDIEIKRVDLSTLAQDSDALILLAAMTADMKHIINRDFLNNMKKTSFVVNVARGPLIDTYALNDAINENVIAGAGLDVIEGEPHIDSNHPLVKNDKVFLLPHIGSSTVETRYAMADLSVSNALKGAYNEDMQSQINL</sequence>
<evidence type="ECO:0000256" key="3">
    <source>
        <dbReference type="ARBA" id="ARBA00022898"/>
    </source>
</evidence>
<dbReference type="Gene3D" id="3.40.50.720">
    <property type="entry name" value="NAD(P)-binding Rossmann-like Domain"/>
    <property type="match status" value="2"/>
</dbReference>
<dbReference type="SUPFAM" id="SSF55856">
    <property type="entry name" value="Cytochrome b5-like heme/steroid binding domain"/>
    <property type="match status" value="1"/>
</dbReference>
<dbReference type="PRINTS" id="PR00800">
    <property type="entry name" value="YHDCRBOXLASE"/>
</dbReference>
<dbReference type="PROSITE" id="PS00671">
    <property type="entry name" value="D_2_HYDROXYACID_DH_3"/>
    <property type="match status" value="1"/>
</dbReference>
<dbReference type="GO" id="GO:0006520">
    <property type="term" value="P:amino acid metabolic process"/>
    <property type="evidence" value="ECO:0007669"/>
    <property type="project" value="InterPro"/>
</dbReference>
<dbReference type="Pfam" id="PF00389">
    <property type="entry name" value="2-Hacid_dh"/>
    <property type="match status" value="1"/>
</dbReference>
<evidence type="ECO:0000256" key="4">
    <source>
        <dbReference type="ARBA" id="ARBA00023002"/>
    </source>
</evidence>
<protein>
    <recommendedName>
        <fullName evidence="8">Cytochrome b5 heme-binding domain-containing protein</fullName>
    </recommendedName>
</protein>
<reference evidence="9 10" key="1">
    <citation type="submission" date="2019-03" db="EMBL/GenBank/DDBJ databases">
        <title>Sequencing 23 genomes of Wallemia ichthyophaga.</title>
        <authorList>
            <person name="Gostincar C."/>
        </authorList>
    </citation>
    <scope>NUCLEOTIDE SEQUENCE [LARGE SCALE GENOMIC DNA]</scope>
    <source>
        <strain evidence="9 10">EXF-8621</strain>
    </source>
</reference>
<dbReference type="Pfam" id="PF00282">
    <property type="entry name" value="Pyridoxal_deC"/>
    <property type="match status" value="1"/>
</dbReference>
<keyword evidence="5" id="KW-0456">Lyase</keyword>
<dbReference type="AlphaFoldDB" id="A0A4T0G775"/>
<evidence type="ECO:0000256" key="5">
    <source>
        <dbReference type="ARBA" id="ARBA00023239"/>
    </source>
</evidence>
<evidence type="ECO:0000313" key="10">
    <source>
        <dbReference type="Proteomes" id="UP000306954"/>
    </source>
</evidence>
<name>A0A4T0G775_WALIC</name>
<dbReference type="Pfam" id="PF00173">
    <property type="entry name" value="Cyt-b5"/>
    <property type="match status" value="1"/>
</dbReference>
<dbReference type="Gene3D" id="3.10.120.10">
    <property type="entry name" value="Cytochrome b5-like heme/steroid binding domain"/>
    <property type="match status" value="1"/>
</dbReference>
<dbReference type="SMART" id="SM01117">
    <property type="entry name" value="Cyt-b5"/>
    <property type="match status" value="1"/>
</dbReference>
<keyword evidence="2" id="KW-0210">Decarboxylase</keyword>
<dbReference type="InterPro" id="IPR006140">
    <property type="entry name" value="D-isomer_DH_NAD-bd"/>
</dbReference>
<dbReference type="InterPro" id="IPR010977">
    <property type="entry name" value="Aromatic_deC"/>
</dbReference>
<keyword evidence="3 6" id="KW-0663">Pyridoxal phosphate</keyword>
<organism evidence="9 10">
    <name type="scientific">Wallemia ichthyophaga</name>
    <dbReference type="NCBI Taxonomy" id="245174"/>
    <lineage>
        <taxon>Eukaryota</taxon>
        <taxon>Fungi</taxon>
        <taxon>Dikarya</taxon>
        <taxon>Basidiomycota</taxon>
        <taxon>Wallemiomycotina</taxon>
        <taxon>Wallemiomycetes</taxon>
        <taxon>Wallemiales</taxon>
        <taxon>Wallemiaceae</taxon>
        <taxon>Wallemia</taxon>
    </lineage>
</organism>
<keyword evidence="4" id="KW-0560">Oxidoreductase</keyword>
<accession>A0A4T0G775</accession>
<evidence type="ECO:0000256" key="7">
    <source>
        <dbReference type="SAM" id="MobiDB-lite"/>
    </source>
</evidence>
<dbReference type="SUPFAM" id="SSF53383">
    <property type="entry name" value="PLP-dependent transferases"/>
    <property type="match status" value="1"/>
</dbReference>
<dbReference type="GO" id="GO:0016616">
    <property type="term" value="F:oxidoreductase activity, acting on the CH-OH group of donors, NAD or NADP as acceptor"/>
    <property type="evidence" value="ECO:0007669"/>
    <property type="project" value="InterPro"/>
</dbReference>
<dbReference type="Gene3D" id="3.40.640.10">
    <property type="entry name" value="Type I PLP-dependent aspartate aminotransferase-like (Major domain)"/>
    <property type="match status" value="1"/>
</dbReference>